<accession>A0ABW1EDB0</accession>
<dbReference type="Pfam" id="PF02698">
    <property type="entry name" value="DUF218"/>
    <property type="match status" value="1"/>
</dbReference>
<dbReference type="Proteomes" id="UP001596091">
    <property type="component" value="Unassembled WGS sequence"/>
</dbReference>
<protein>
    <submittedName>
        <fullName evidence="2">YdcF family protein</fullName>
    </submittedName>
</protein>
<name>A0ABW1EDB0_9BACT</name>
<dbReference type="CDD" id="cd06259">
    <property type="entry name" value="YdcF-like"/>
    <property type="match status" value="1"/>
</dbReference>
<dbReference type="Gene3D" id="3.40.50.620">
    <property type="entry name" value="HUPs"/>
    <property type="match status" value="1"/>
</dbReference>
<sequence>MRFKIGSPYPFIAAVSGAVMLFVLVYATIARHIARAGNTDRQAFDAIIVLGTPADGDGNPTPQMLDRVGEAVREYDRGIAPRIILSGSAAHNRFVEADVMARIAESQGVPPSMIFEDTQAKDTIQNACNSAQIMKNHGWNSAEVVTSPFHLQRASMIFSKMPIQWRSHAAPNNLTPGYYSRTAGLIEIVKTARYLVWARWVERCAV</sequence>
<evidence type="ECO:0000313" key="2">
    <source>
        <dbReference type="EMBL" id="MFC5861267.1"/>
    </source>
</evidence>
<reference evidence="3" key="1">
    <citation type="journal article" date="2019" name="Int. J. Syst. Evol. Microbiol.">
        <title>The Global Catalogue of Microorganisms (GCM) 10K type strain sequencing project: providing services to taxonomists for standard genome sequencing and annotation.</title>
        <authorList>
            <consortium name="The Broad Institute Genomics Platform"/>
            <consortium name="The Broad Institute Genome Sequencing Center for Infectious Disease"/>
            <person name="Wu L."/>
            <person name="Ma J."/>
        </authorList>
    </citation>
    <scope>NUCLEOTIDE SEQUENCE [LARGE SCALE GENOMIC DNA]</scope>
    <source>
        <strain evidence="3">JCM 4087</strain>
    </source>
</reference>
<gene>
    <name evidence="2" type="ORF">ACFPT7_03085</name>
</gene>
<dbReference type="PANTHER" id="PTHR30336:SF20">
    <property type="entry name" value="DUF218 DOMAIN-CONTAINING PROTEIN"/>
    <property type="match status" value="1"/>
</dbReference>
<feature type="domain" description="DUF218" evidence="1">
    <location>
        <begin position="45"/>
        <end position="172"/>
    </location>
</feature>
<proteinExistence type="predicted"/>
<dbReference type="EMBL" id="JBHSPH010000001">
    <property type="protein sequence ID" value="MFC5861267.1"/>
    <property type="molecule type" value="Genomic_DNA"/>
</dbReference>
<evidence type="ECO:0000313" key="3">
    <source>
        <dbReference type="Proteomes" id="UP001596091"/>
    </source>
</evidence>
<dbReference type="InterPro" id="IPR014729">
    <property type="entry name" value="Rossmann-like_a/b/a_fold"/>
</dbReference>
<evidence type="ECO:0000259" key="1">
    <source>
        <dbReference type="Pfam" id="PF02698"/>
    </source>
</evidence>
<organism evidence="2 3">
    <name type="scientific">Acidicapsa dinghuensis</name>
    <dbReference type="NCBI Taxonomy" id="2218256"/>
    <lineage>
        <taxon>Bacteria</taxon>
        <taxon>Pseudomonadati</taxon>
        <taxon>Acidobacteriota</taxon>
        <taxon>Terriglobia</taxon>
        <taxon>Terriglobales</taxon>
        <taxon>Acidobacteriaceae</taxon>
        <taxon>Acidicapsa</taxon>
    </lineage>
</organism>
<dbReference type="InterPro" id="IPR003848">
    <property type="entry name" value="DUF218"/>
</dbReference>
<dbReference type="RefSeq" id="WP_263334054.1">
    <property type="nucleotide sequence ID" value="NZ_JAGSYH010000002.1"/>
</dbReference>
<comment type="caution">
    <text evidence="2">The sequence shown here is derived from an EMBL/GenBank/DDBJ whole genome shotgun (WGS) entry which is preliminary data.</text>
</comment>
<dbReference type="PANTHER" id="PTHR30336">
    <property type="entry name" value="INNER MEMBRANE PROTEIN, PROBABLE PERMEASE"/>
    <property type="match status" value="1"/>
</dbReference>
<keyword evidence="3" id="KW-1185">Reference proteome</keyword>
<dbReference type="InterPro" id="IPR051599">
    <property type="entry name" value="Cell_Envelope_Assoc"/>
</dbReference>